<evidence type="ECO:0000256" key="1">
    <source>
        <dbReference type="SAM" id="SignalP"/>
    </source>
</evidence>
<keyword evidence="1" id="KW-0732">Signal</keyword>
<reference evidence="2" key="1">
    <citation type="submission" date="2018-11" db="EMBL/GenBank/DDBJ databases">
        <authorList>
            <consortium name="Genoscope - CEA"/>
            <person name="William W."/>
        </authorList>
    </citation>
    <scope>NUCLEOTIDE SEQUENCE</scope>
</reference>
<protein>
    <submittedName>
        <fullName evidence="2">Uncharacterized protein</fullName>
    </submittedName>
</protein>
<dbReference type="AlphaFoldDB" id="A0A3P6GK48"/>
<proteinExistence type="predicted"/>
<dbReference type="EMBL" id="LR031915">
    <property type="protein sequence ID" value="VDD65990.1"/>
    <property type="molecule type" value="Genomic_DNA"/>
</dbReference>
<organism evidence="2">
    <name type="scientific">Brassica oleracea</name>
    <name type="common">Wild cabbage</name>
    <dbReference type="NCBI Taxonomy" id="3712"/>
    <lineage>
        <taxon>Eukaryota</taxon>
        <taxon>Viridiplantae</taxon>
        <taxon>Streptophyta</taxon>
        <taxon>Embryophyta</taxon>
        <taxon>Tracheophyta</taxon>
        <taxon>Spermatophyta</taxon>
        <taxon>Magnoliopsida</taxon>
        <taxon>eudicotyledons</taxon>
        <taxon>Gunneridae</taxon>
        <taxon>Pentapetalae</taxon>
        <taxon>rosids</taxon>
        <taxon>malvids</taxon>
        <taxon>Brassicales</taxon>
        <taxon>Brassicaceae</taxon>
        <taxon>Brassiceae</taxon>
        <taxon>Brassica</taxon>
    </lineage>
</organism>
<name>A0A3P6GK48_BRAOL</name>
<evidence type="ECO:0000313" key="2">
    <source>
        <dbReference type="EMBL" id="VDD65990.1"/>
    </source>
</evidence>
<accession>A0A3P6GK48</accession>
<feature type="chain" id="PRO_5018063213" evidence="1">
    <location>
        <begin position="23"/>
        <end position="176"/>
    </location>
</feature>
<feature type="signal peptide" evidence="1">
    <location>
        <begin position="1"/>
        <end position="22"/>
    </location>
</feature>
<sequence>MIPINSFLWILPLIAPMSVVLSEKTLRLMKPSSLAAYMAARTAKASATRGDEMNSCVEDPIIVLDTWGPEKFHANPALFLVLFQAASVLHEIELFLRGAVVDLLFLLFFVRALPRRPVVAVSSGVISFESKIRAFRDVQRNQRTQGRMEPTIPVGGKQTASLKRNSASLKSIPAAM</sequence>
<gene>
    <name evidence="2" type="ORF">BOLSC55T61218H</name>
</gene>